<dbReference type="RefSeq" id="XP_069231237.1">
    <property type="nucleotide sequence ID" value="XM_069371953.1"/>
</dbReference>
<comment type="caution">
    <text evidence="2">The sequence shown here is derived from an EMBL/GenBank/DDBJ whole genome shotgun (WGS) entry which is preliminary data.</text>
</comment>
<sequence length="423" mass="46235">MGQYDRKKQSQPKHGKPSSSGASKAPPPLSRGVPGWKGPGYVHKKTSTANSTAPKAPEPTKLEHILPVELEQQILDVFRNTFPASNDFEALKPTLQKINDAILRREFDTALGNENFLEAYAIRWSPSRSLAYAQLLAWICAELAEDIYIQHLVSGKSDELAARVVCFGGGPAEIIAFSALLRSLQPSEAAGRPPIPAADVSDSLEAISISAPKQADSLLHLKLFDTADWASVLSKLDQGLTTPPPLSRYASAAARARNASFLLPGALEHAFTRADVLGHSTNDLCTAIGTAPALLTFMFTLNELYMASISRTTAFLQRITEATPRGSLLLVVDTPGAQAETSASNTEEGENKRTYPMSRLLDYALSPSSMKRPNEEDNDEEKPGPAWEKVMEKASMSYRLEQDLKYPVSLENTKFQVHLFKRI</sequence>
<dbReference type="GeneID" id="96004791"/>
<name>A0AB34KSY4_9PEZI</name>
<proteinExistence type="predicted"/>
<organism evidence="2 3">
    <name type="scientific">Cladosporium halotolerans</name>
    <dbReference type="NCBI Taxonomy" id="1052096"/>
    <lineage>
        <taxon>Eukaryota</taxon>
        <taxon>Fungi</taxon>
        <taxon>Dikarya</taxon>
        <taxon>Ascomycota</taxon>
        <taxon>Pezizomycotina</taxon>
        <taxon>Dothideomycetes</taxon>
        <taxon>Dothideomycetidae</taxon>
        <taxon>Cladosporiales</taxon>
        <taxon>Cladosporiaceae</taxon>
        <taxon>Cladosporium</taxon>
    </lineage>
</organism>
<reference evidence="2 3" key="1">
    <citation type="journal article" date="2020" name="Microbiol. Resour. Announc.">
        <title>Draft Genome Sequence of a Cladosporium Species Isolated from the Mesophotic Ascidian Didemnum maculosum.</title>
        <authorList>
            <person name="Gioti A."/>
            <person name="Siaperas R."/>
            <person name="Nikolaivits E."/>
            <person name="Le Goff G."/>
            <person name="Ouazzani J."/>
            <person name="Kotoulas G."/>
            <person name="Topakas E."/>
        </authorList>
    </citation>
    <scope>NUCLEOTIDE SEQUENCE [LARGE SCALE GENOMIC DNA]</scope>
    <source>
        <strain evidence="2 3">TM138-S3</strain>
    </source>
</reference>
<evidence type="ECO:0000313" key="2">
    <source>
        <dbReference type="EMBL" id="KAL1588132.1"/>
    </source>
</evidence>
<keyword evidence="3" id="KW-1185">Reference proteome</keyword>
<dbReference type="Proteomes" id="UP000803884">
    <property type="component" value="Unassembled WGS sequence"/>
</dbReference>
<evidence type="ECO:0008006" key="4">
    <source>
        <dbReference type="Google" id="ProtNLM"/>
    </source>
</evidence>
<feature type="region of interest" description="Disordered" evidence="1">
    <location>
        <begin position="366"/>
        <end position="388"/>
    </location>
</feature>
<protein>
    <recommendedName>
        <fullName evidence="4">25S rRNA (Uridine(2843)-N(3))-methyltransferase</fullName>
    </recommendedName>
</protein>
<dbReference type="AlphaFoldDB" id="A0AB34KSY4"/>
<feature type="region of interest" description="Disordered" evidence="1">
    <location>
        <begin position="1"/>
        <end position="60"/>
    </location>
</feature>
<evidence type="ECO:0000256" key="1">
    <source>
        <dbReference type="SAM" id="MobiDB-lite"/>
    </source>
</evidence>
<dbReference type="EMBL" id="JAAQHG020000008">
    <property type="protein sequence ID" value="KAL1588132.1"/>
    <property type="molecule type" value="Genomic_DNA"/>
</dbReference>
<evidence type="ECO:0000313" key="3">
    <source>
        <dbReference type="Proteomes" id="UP000803884"/>
    </source>
</evidence>
<accession>A0AB34KSY4</accession>
<dbReference type="InterPro" id="IPR021463">
    <property type="entry name" value="Methyltransf_34"/>
</dbReference>
<dbReference type="Pfam" id="PF11312">
    <property type="entry name" value="Methyltransf_34"/>
    <property type="match status" value="1"/>
</dbReference>
<gene>
    <name evidence="2" type="ORF">WHR41_03347</name>
</gene>